<sequence length="54" mass="5772">MDLTSPSALIPAISIALLLFGYGMRARRWAPYCMLAGAFGLLGVLLYRVSVAIA</sequence>
<dbReference type="EMBL" id="JAVDSJ010000001">
    <property type="protein sequence ID" value="MDR6581871.1"/>
    <property type="molecule type" value="Genomic_DNA"/>
</dbReference>
<evidence type="ECO:0000313" key="3">
    <source>
        <dbReference type="Proteomes" id="UP001260715"/>
    </source>
</evidence>
<keyword evidence="1" id="KW-0472">Membrane</keyword>
<feature type="transmembrane region" description="Helical" evidence="1">
    <location>
        <begin position="29"/>
        <end position="49"/>
    </location>
</feature>
<proteinExistence type="predicted"/>
<comment type="caution">
    <text evidence="2">The sequence shown here is derived from an EMBL/GenBank/DDBJ whole genome shotgun (WGS) entry which is preliminary data.</text>
</comment>
<dbReference type="Proteomes" id="UP001260715">
    <property type="component" value="Unassembled WGS sequence"/>
</dbReference>
<evidence type="ECO:0000256" key="1">
    <source>
        <dbReference type="SAM" id="Phobius"/>
    </source>
</evidence>
<reference evidence="2 3" key="1">
    <citation type="submission" date="2023-07" db="EMBL/GenBank/DDBJ databases">
        <title>Sorghum-associated microbial communities from plants grown in Nebraska, USA.</title>
        <authorList>
            <person name="Schachtman D."/>
        </authorList>
    </citation>
    <scope>NUCLEOTIDE SEQUENCE [LARGE SCALE GENOMIC DNA]</scope>
    <source>
        <strain evidence="2 3">596</strain>
    </source>
</reference>
<keyword evidence="3" id="KW-1185">Reference proteome</keyword>
<name>A0ABU1P7I3_9BURK</name>
<keyword evidence="1" id="KW-1133">Transmembrane helix</keyword>
<dbReference type="RefSeq" id="WP_158243315.1">
    <property type="nucleotide sequence ID" value="NZ_CP049139.1"/>
</dbReference>
<feature type="transmembrane region" description="Helical" evidence="1">
    <location>
        <begin position="6"/>
        <end position="22"/>
    </location>
</feature>
<keyword evidence="1" id="KW-0812">Transmembrane</keyword>
<gene>
    <name evidence="2" type="ORF">J2W50_000046</name>
</gene>
<accession>A0ABU1P7I3</accession>
<evidence type="ECO:0000313" key="2">
    <source>
        <dbReference type="EMBL" id="MDR6581871.1"/>
    </source>
</evidence>
<organism evidence="2 3">
    <name type="scientific">Herbaspirillum frisingense</name>
    <dbReference type="NCBI Taxonomy" id="92645"/>
    <lineage>
        <taxon>Bacteria</taxon>
        <taxon>Pseudomonadati</taxon>
        <taxon>Pseudomonadota</taxon>
        <taxon>Betaproteobacteria</taxon>
        <taxon>Burkholderiales</taxon>
        <taxon>Oxalobacteraceae</taxon>
        <taxon>Herbaspirillum</taxon>
    </lineage>
</organism>
<protein>
    <submittedName>
        <fullName evidence="2">Uncharacterized protein</fullName>
    </submittedName>
</protein>